<feature type="compositionally biased region" description="Basic residues" evidence="1">
    <location>
        <begin position="96"/>
        <end position="106"/>
    </location>
</feature>
<evidence type="ECO:0000313" key="2">
    <source>
        <dbReference type="EMBL" id="ESK91072.1"/>
    </source>
</evidence>
<protein>
    <submittedName>
        <fullName evidence="2">Uncharacterized protein</fullName>
    </submittedName>
</protein>
<dbReference type="KEGG" id="mrr:Moror_9593"/>
<organism evidence="2 3">
    <name type="scientific">Moniliophthora roreri (strain MCA 2997)</name>
    <name type="common">Cocoa frosty pod rot fungus</name>
    <name type="synonym">Crinipellis roreri</name>
    <dbReference type="NCBI Taxonomy" id="1381753"/>
    <lineage>
        <taxon>Eukaryota</taxon>
        <taxon>Fungi</taxon>
        <taxon>Dikarya</taxon>
        <taxon>Basidiomycota</taxon>
        <taxon>Agaricomycotina</taxon>
        <taxon>Agaricomycetes</taxon>
        <taxon>Agaricomycetidae</taxon>
        <taxon>Agaricales</taxon>
        <taxon>Marasmiineae</taxon>
        <taxon>Marasmiaceae</taxon>
        <taxon>Moniliophthora</taxon>
    </lineage>
</organism>
<evidence type="ECO:0000313" key="3">
    <source>
        <dbReference type="Proteomes" id="UP000017559"/>
    </source>
</evidence>
<dbReference type="Proteomes" id="UP000017559">
    <property type="component" value="Unassembled WGS sequence"/>
</dbReference>
<proteinExistence type="predicted"/>
<gene>
    <name evidence="2" type="ORF">Moror_9593</name>
</gene>
<dbReference type="EMBL" id="AWSO01000382">
    <property type="protein sequence ID" value="ESK91072.1"/>
    <property type="molecule type" value="Genomic_DNA"/>
</dbReference>
<dbReference type="AlphaFoldDB" id="V2XBG5"/>
<reference evidence="2 3" key="1">
    <citation type="journal article" date="2014" name="BMC Genomics">
        <title>Genome and secretome analysis of the hemibiotrophic fungal pathogen, Moniliophthora roreri, which causes frosty pod rot disease of cacao: mechanisms of the biotrophic and necrotrophic phases.</title>
        <authorList>
            <person name="Meinhardt L.W."/>
            <person name="Costa G.G.L."/>
            <person name="Thomazella D.P.T."/>
            <person name="Teixeira P.J.P.L."/>
            <person name="Carazzolle M.F."/>
            <person name="Schuster S.C."/>
            <person name="Carlson J.E."/>
            <person name="Guiltinan M.J."/>
            <person name="Mieczkowski P."/>
            <person name="Farmer A."/>
            <person name="Ramaraj T."/>
            <person name="Crozier J."/>
            <person name="Davis R.E."/>
            <person name="Shao J."/>
            <person name="Melnick R.L."/>
            <person name="Pereira G.A.G."/>
            <person name="Bailey B.A."/>
        </authorList>
    </citation>
    <scope>NUCLEOTIDE SEQUENCE [LARGE SCALE GENOMIC DNA]</scope>
    <source>
        <strain evidence="2 3">MCA 2997</strain>
    </source>
</reference>
<feature type="region of interest" description="Disordered" evidence="1">
    <location>
        <begin position="85"/>
        <end position="118"/>
    </location>
</feature>
<comment type="caution">
    <text evidence="2">The sequence shown here is derived from an EMBL/GenBank/DDBJ whole genome shotgun (WGS) entry which is preliminary data.</text>
</comment>
<name>V2XBG5_MONRO</name>
<keyword evidence="3" id="KW-1185">Reference proteome</keyword>
<evidence type="ECO:0000256" key="1">
    <source>
        <dbReference type="SAM" id="MobiDB-lite"/>
    </source>
</evidence>
<feature type="non-terminal residue" evidence="2">
    <location>
        <position position="118"/>
    </location>
</feature>
<dbReference type="HOGENOM" id="CLU_2090530_0_0_1"/>
<feature type="compositionally biased region" description="Basic and acidic residues" evidence="1">
    <location>
        <begin position="107"/>
        <end position="118"/>
    </location>
</feature>
<accession>V2XBG5</accession>
<feature type="region of interest" description="Disordered" evidence="1">
    <location>
        <begin position="1"/>
        <end position="26"/>
    </location>
</feature>
<sequence length="118" mass="13622">MDHHLSAPSQRISDLKASPVKTRSIDSRYPQATIPVIERDKRFENLDADLQNVYVGPFEPSAFLEKYLPQRDDMPKFNNERKKAFKLVGRSGGRNKGTKKGKKAKKQIKDEKNMYQPM</sequence>